<dbReference type="GO" id="GO:0016020">
    <property type="term" value="C:membrane"/>
    <property type="evidence" value="ECO:0007669"/>
    <property type="project" value="InterPro"/>
</dbReference>
<dbReference type="Gene3D" id="2.40.50.100">
    <property type="match status" value="1"/>
</dbReference>
<feature type="transmembrane region" description="Helical" evidence="2">
    <location>
        <begin position="284"/>
        <end position="303"/>
    </location>
</feature>
<dbReference type="InterPro" id="IPR041881">
    <property type="entry name" value="PqqD_sf"/>
</dbReference>
<dbReference type="PANTHER" id="PTHR13325">
    <property type="entry name" value="PROTEASE M50 MEMBRANE-BOUND TRANSCRIPTION FACTOR SITE 2 PROTEASE"/>
    <property type="match status" value="1"/>
</dbReference>
<feature type="transmembrane region" description="Helical" evidence="2">
    <location>
        <begin position="387"/>
        <end position="407"/>
    </location>
</feature>
<keyword evidence="2" id="KW-0472">Membrane</keyword>
<dbReference type="RefSeq" id="WP_078485698.1">
    <property type="nucleotide sequence ID" value="NZ_MPRJ01000004.1"/>
</dbReference>
<feature type="transmembrane region" description="Helical" evidence="2">
    <location>
        <begin position="156"/>
        <end position="179"/>
    </location>
</feature>
<feature type="transmembrane region" description="Helical" evidence="2">
    <location>
        <begin position="359"/>
        <end position="381"/>
    </location>
</feature>
<dbReference type="GO" id="GO:0004222">
    <property type="term" value="F:metalloendopeptidase activity"/>
    <property type="evidence" value="ECO:0007669"/>
    <property type="project" value="InterPro"/>
</dbReference>
<dbReference type="SUPFAM" id="SSF111369">
    <property type="entry name" value="HlyD-like secretion proteins"/>
    <property type="match status" value="1"/>
</dbReference>
<keyword evidence="2" id="KW-0812">Transmembrane</keyword>
<feature type="transmembrane region" description="Helical" evidence="2">
    <location>
        <begin position="256"/>
        <end position="278"/>
    </location>
</feature>
<dbReference type="AlphaFoldDB" id="A0A1T2KY87"/>
<protein>
    <recommendedName>
        <fullName evidence="5">Peptidase M50</fullName>
    </recommendedName>
</protein>
<dbReference type="Gene3D" id="2.40.30.170">
    <property type="match status" value="1"/>
</dbReference>
<evidence type="ECO:0008006" key="5">
    <source>
        <dbReference type="Google" id="ProtNLM"/>
    </source>
</evidence>
<proteinExistence type="predicted"/>
<feature type="transmembrane region" description="Helical" evidence="2">
    <location>
        <begin position="427"/>
        <end position="445"/>
    </location>
</feature>
<dbReference type="Gene3D" id="1.10.287.470">
    <property type="entry name" value="Helix hairpin bin"/>
    <property type="match status" value="1"/>
</dbReference>
<keyword evidence="1" id="KW-0175">Coiled coil</keyword>
<dbReference type="Proteomes" id="UP000190896">
    <property type="component" value="Unassembled WGS sequence"/>
</dbReference>
<dbReference type="GO" id="GO:0031293">
    <property type="term" value="P:membrane protein intracellular domain proteolysis"/>
    <property type="evidence" value="ECO:0007669"/>
    <property type="project" value="TreeGrafter"/>
</dbReference>
<comment type="caution">
    <text evidence="3">The sequence shown here is derived from an EMBL/GenBank/DDBJ whole genome shotgun (WGS) entry which is preliminary data.</text>
</comment>
<evidence type="ECO:0000313" key="3">
    <source>
        <dbReference type="EMBL" id="OOZ37686.1"/>
    </source>
</evidence>
<dbReference type="OrthoDB" id="9759690at2"/>
<evidence type="ECO:0000313" key="4">
    <source>
        <dbReference type="Proteomes" id="UP000190896"/>
    </source>
</evidence>
<name>A0A1T2KY87_9GAMM</name>
<accession>A0A1T2KY87</accession>
<organism evidence="3 4">
    <name type="scientific">Solemya velesiana gill symbiont</name>
    <dbReference type="NCBI Taxonomy" id="1918948"/>
    <lineage>
        <taxon>Bacteria</taxon>
        <taxon>Pseudomonadati</taxon>
        <taxon>Pseudomonadota</taxon>
        <taxon>Gammaproteobacteria</taxon>
        <taxon>sulfur-oxidizing symbionts</taxon>
    </lineage>
</organism>
<dbReference type="EMBL" id="MPRJ01000004">
    <property type="protein sequence ID" value="OOZ37686.1"/>
    <property type="molecule type" value="Genomic_DNA"/>
</dbReference>
<dbReference type="GO" id="GO:0005737">
    <property type="term" value="C:cytoplasm"/>
    <property type="evidence" value="ECO:0007669"/>
    <property type="project" value="TreeGrafter"/>
</dbReference>
<feature type="transmembrane region" description="Helical" evidence="2">
    <location>
        <begin position="228"/>
        <end position="249"/>
    </location>
</feature>
<reference evidence="3 4" key="1">
    <citation type="submission" date="2016-11" db="EMBL/GenBank/DDBJ databases">
        <title>Mixed transmission modes and dynamic genome evolution in an obligate animal-bacterial symbiosis.</title>
        <authorList>
            <person name="Russell S.L."/>
            <person name="Corbett-Detig R.B."/>
            <person name="Cavanaugh C.M."/>
        </authorList>
    </citation>
    <scope>NUCLEOTIDE SEQUENCE [LARGE SCALE GENOMIC DNA]</scope>
    <source>
        <strain evidence="3">Se-Cadez</strain>
    </source>
</reference>
<dbReference type="InterPro" id="IPR001193">
    <property type="entry name" value="MBTPS2"/>
</dbReference>
<sequence>MADTLFSPSWYRVAELKPRMRNHIQIHRHDYRGRVWYVLQDIAAGRSHRLTPASYHFIGLMDGRRTIEDLWSATNEHAGDDAPTQDEVIRLLGQLHAADSLICDVPPDTRELFRRYKRHERMKWKRRLWTPLAIRFPLFDPEGFLDRTMPMFRWVFTWYGALLWLAVVGAGVVFAGMHWDDLTENVVDRALAPQNLLVLWLVYPIVKAIHELGHGYATKVAGGEVHEIGIMLLVLVPVPYVDASSAWGFREKRKRMLVGAIGIGIELFLGALALFVWLNVEPGPVHVIAYNVMLISGVSTLLFNGNPLLRFDGYYVLSDAIEIPNLGNRSNKYLGYLFQRYLFKSRDAESPANSRGERVWFSFYGVAAFLYRLFILFTIILYIGGKFFIVGVLLAIWGTVTQVVIPVGKTMKFLCTSPKLRRKRKRALAMSGLVLSLVLALLFLMPAPHWTRAEGVTWPSEKSQVRAEADGFITKVLVAEGSRVESGTPLIQAEDPFLLARVKILQSQLDELELQRMAAQTMDRVQVAVIREEIASVSANLDRAREQYQDLTIRSPRDGVLVIPRVEDIPGNFIKKGQLIAYVIDPSDHLTARVVVSQDDIALVRERTERVDVMQAEWGAASYPSVVWRRVPGGTNQLPTAALGTGGGGEFAVDPRDNNGRTTLERVFELEIGLPTEAGSSFLGSRVFVRFDHGYEPIGFQIYRSLRQLFLRQFSV</sequence>
<evidence type="ECO:0000256" key="1">
    <source>
        <dbReference type="SAM" id="Coils"/>
    </source>
</evidence>
<keyword evidence="2" id="KW-1133">Transmembrane helix</keyword>
<feature type="coiled-coil region" evidence="1">
    <location>
        <begin position="502"/>
        <end position="554"/>
    </location>
</feature>
<gene>
    <name evidence="3" type="ORF">BOW51_01130</name>
</gene>
<evidence type="ECO:0000256" key="2">
    <source>
        <dbReference type="SAM" id="Phobius"/>
    </source>
</evidence>
<dbReference type="Gene3D" id="1.10.10.1150">
    <property type="entry name" value="Coenzyme PQQ synthesis protein D (PqqD)"/>
    <property type="match status" value="1"/>
</dbReference>
<keyword evidence="4" id="KW-1185">Reference proteome</keyword>
<dbReference type="PANTHER" id="PTHR13325:SF3">
    <property type="entry name" value="MEMBRANE-BOUND TRANSCRIPTION FACTOR SITE-2 PROTEASE"/>
    <property type="match status" value="1"/>
</dbReference>